<evidence type="ECO:0000313" key="1">
    <source>
        <dbReference type="EMBL" id="RDY11981.1"/>
    </source>
</evidence>
<dbReference type="Proteomes" id="UP000257109">
    <property type="component" value="Unassembled WGS sequence"/>
</dbReference>
<organism evidence="1 2">
    <name type="scientific">Mucuna pruriens</name>
    <name type="common">Velvet bean</name>
    <name type="synonym">Dolichos pruriens</name>
    <dbReference type="NCBI Taxonomy" id="157652"/>
    <lineage>
        <taxon>Eukaryota</taxon>
        <taxon>Viridiplantae</taxon>
        <taxon>Streptophyta</taxon>
        <taxon>Embryophyta</taxon>
        <taxon>Tracheophyta</taxon>
        <taxon>Spermatophyta</taxon>
        <taxon>Magnoliopsida</taxon>
        <taxon>eudicotyledons</taxon>
        <taxon>Gunneridae</taxon>
        <taxon>Pentapetalae</taxon>
        <taxon>rosids</taxon>
        <taxon>fabids</taxon>
        <taxon>Fabales</taxon>
        <taxon>Fabaceae</taxon>
        <taxon>Papilionoideae</taxon>
        <taxon>50 kb inversion clade</taxon>
        <taxon>NPAAA clade</taxon>
        <taxon>indigoferoid/millettioid clade</taxon>
        <taxon>Phaseoleae</taxon>
        <taxon>Mucuna</taxon>
    </lineage>
</organism>
<feature type="non-terminal residue" evidence="1">
    <location>
        <position position="1"/>
    </location>
</feature>
<keyword evidence="2" id="KW-1185">Reference proteome</keyword>
<comment type="caution">
    <text evidence="1">The sequence shown here is derived from an EMBL/GenBank/DDBJ whole genome shotgun (WGS) entry which is preliminary data.</text>
</comment>
<sequence length="69" mass="7471">MEGVSSRPKSGSVQFTIKAHRSCVRRVYVGSSSISVGSRLTSLKARKTMTNLSLRDQRSFGVVLGIGLE</sequence>
<accession>A0A371IAB1</accession>
<name>A0A371IAB1_MUCPR</name>
<evidence type="ECO:0000313" key="2">
    <source>
        <dbReference type="Proteomes" id="UP000257109"/>
    </source>
</evidence>
<proteinExistence type="predicted"/>
<dbReference type="AlphaFoldDB" id="A0A371IAB1"/>
<reference evidence="1" key="1">
    <citation type="submission" date="2018-05" db="EMBL/GenBank/DDBJ databases">
        <title>Draft genome of Mucuna pruriens seed.</title>
        <authorList>
            <person name="Nnadi N.E."/>
            <person name="Vos R."/>
            <person name="Hasami M.H."/>
            <person name="Devisetty U.K."/>
            <person name="Aguiy J.C."/>
        </authorList>
    </citation>
    <scope>NUCLEOTIDE SEQUENCE [LARGE SCALE GENOMIC DNA]</scope>
    <source>
        <strain evidence="1">JCA_2017</strain>
    </source>
</reference>
<protein>
    <submittedName>
        <fullName evidence="1">Uncharacterized protein</fullName>
    </submittedName>
</protein>
<dbReference type="EMBL" id="QJKJ01000544">
    <property type="protein sequence ID" value="RDY11981.1"/>
    <property type="molecule type" value="Genomic_DNA"/>
</dbReference>
<gene>
    <name evidence="1" type="ORF">CR513_03272</name>
</gene>